<evidence type="ECO:0000313" key="2">
    <source>
        <dbReference type="Proteomes" id="UP000076881"/>
    </source>
</evidence>
<dbReference type="EMBL" id="AZHF01000014">
    <property type="protein sequence ID" value="OAA65109.1"/>
    <property type="molecule type" value="Genomic_DNA"/>
</dbReference>
<comment type="caution">
    <text evidence="1">The sequence shown here is derived from an EMBL/GenBank/DDBJ whole genome shotgun (WGS) entry which is preliminary data.</text>
</comment>
<sequence length="105" mass="11425">MLPKHVQPPSELSALLTGQRVLPYRSVQEILDVRAVDVVGLARQGADEAYADEAYAPVVHSEQGQNVSACVAEKLPLSECRPAWSSYLHIRVCGVSARRREALGS</sequence>
<dbReference type="Proteomes" id="UP000076881">
    <property type="component" value="Unassembled WGS sequence"/>
</dbReference>
<evidence type="ECO:0000313" key="1">
    <source>
        <dbReference type="EMBL" id="OAA65109.1"/>
    </source>
</evidence>
<proteinExistence type="predicted"/>
<organism evidence="1 2">
    <name type="scientific">Akanthomyces lecanii RCEF 1005</name>
    <dbReference type="NCBI Taxonomy" id="1081108"/>
    <lineage>
        <taxon>Eukaryota</taxon>
        <taxon>Fungi</taxon>
        <taxon>Dikarya</taxon>
        <taxon>Ascomycota</taxon>
        <taxon>Pezizomycotina</taxon>
        <taxon>Sordariomycetes</taxon>
        <taxon>Hypocreomycetidae</taxon>
        <taxon>Hypocreales</taxon>
        <taxon>Cordycipitaceae</taxon>
        <taxon>Akanthomyces</taxon>
        <taxon>Cordyceps confragosa</taxon>
    </lineage>
</organism>
<keyword evidence="2" id="KW-1185">Reference proteome</keyword>
<dbReference type="AlphaFoldDB" id="A0A167XL54"/>
<gene>
    <name evidence="1" type="ORF">LEL_10556</name>
</gene>
<protein>
    <submittedName>
        <fullName evidence="1">Uncharacterized protein</fullName>
    </submittedName>
</protein>
<dbReference type="OrthoDB" id="10589658at2759"/>
<name>A0A167XL54_CORDF</name>
<accession>A0A167XL54</accession>
<reference evidence="1 2" key="1">
    <citation type="journal article" date="2016" name="Genome Biol. Evol.">
        <title>Divergent and convergent evolution of fungal pathogenicity.</title>
        <authorList>
            <person name="Shang Y."/>
            <person name="Xiao G."/>
            <person name="Zheng P."/>
            <person name="Cen K."/>
            <person name="Zhan S."/>
            <person name="Wang C."/>
        </authorList>
    </citation>
    <scope>NUCLEOTIDE SEQUENCE [LARGE SCALE GENOMIC DNA]</scope>
    <source>
        <strain evidence="1 2">RCEF 1005</strain>
    </source>
</reference>